<dbReference type="PROSITE" id="PS00356">
    <property type="entry name" value="HTH_LACI_1"/>
    <property type="match status" value="1"/>
</dbReference>
<evidence type="ECO:0000259" key="4">
    <source>
        <dbReference type="PROSITE" id="PS50932"/>
    </source>
</evidence>
<dbReference type="Pfam" id="PF13377">
    <property type="entry name" value="Peripla_BP_3"/>
    <property type="match status" value="1"/>
</dbReference>
<protein>
    <submittedName>
        <fullName evidence="5">LacI family transcriptional regulator</fullName>
    </submittedName>
</protein>
<dbReference type="PROSITE" id="PS50932">
    <property type="entry name" value="HTH_LACI_2"/>
    <property type="match status" value="1"/>
</dbReference>
<keyword evidence="1" id="KW-0805">Transcription regulation</keyword>
<dbReference type="InterPro" id="IPR046335">
    <property type="entry name" value="LacI/GalR-like_sensor"/>
</dbReference>
<evidence type="ECO:0000256" key="2">
    <source>
        <dbReference type="ARBA" id="ARBA00023125"/>
    </source>
</evidence>
<dbReference type="PANTHER" id="PTHR30146:SF155">
    <property type="entry name" value="ALANINE RACEMASE"/>
    <property type="match status" value="1"/>
</dbReference>
<dbReference type="GO" id="GO:0003700">
    <property type="term" value="F:DNA-binding transcription factor activity"/>
    <property type="evidence" value="ECO:0007669"/>
    <property type="project" value="TreeGrafter"/>
</dbReference>
<dbReference type="SMART" id="SM00354">
    <property type="entry name" value="HTH_LACI"/>
    <property type="match status" value="1"/>
</dbReference>
<dbReference type="OrthoDB" id="1938857at2"/>
<dbReference type="PANTHER" id="PTHR30146">
    <property type="entry name" value="LACI-RELATED TRANSCRIPTIONAL REPRESSOR"/>
    <property type="match status" value="1"/>
</dbReference>
<evidence type="ECO:0000256" key="1">
    <source>
        <dbReference type="ARBA" id="ARBA00023015"/>
    </source>
</evidence>
<proteinExistence type="predicted"/>
<dbReference type="CDD" id="cd01392">
    <property type="entry name" value="HTH_LacI"/>
    <property type="match status" value="1"/>
</dbReference>
<evidence type="ECO:0000256" key="3">
    <source>
        <dbReference type="ARBA" id="ARBA00023163"/>
    </source>
</evidence>
<dbReference type="SUPFAM" id="SSF53822">
    <property type="entry name" value="Periplasmic binding protein-like I"/>
    <property type="match status" value="1"/>
</dbReference>
<dbReference type="Gene3D" id="3.40.50.2300">
    <property type="match status" value="2"/>
</dbReference>
<dbReference type="AlphaFoldDB" id="A0A498C0N5"/>
<evidence type="ECO:0000313" key="6">
    <source>
        <dbReference type="Proteomes" id="UP000273158"/>
    </source>
</evidence>
<comment type="caution">
    <text evidence="5">The sequence shown here is derived from an EMBL/GenBank/DDBJ whole genome shotgun (WGS) entry which is preliminary data.</text>
</comment>
<keyword evidence="3" id="KW-0804">Transcription</keyword>
<dbReference type="EMBL" id="RCDB01000005">
    <property type="protein sequence ID" value="RLK46448.1"/>
    <property type="molecule type" value="Genomic_DNA"/>
</dbReference>
<dbReference type="InterPro" id="IPR010982">
    <property type="entry name" value="Lambda_DNA-bd_dom_sf"/>
</dbReference>
<dbReference type="RefSeq" id="WP_121061301.1">
    <property type="nucleotide sequence ID" value="NZ_RCDB01000005.1"/>
</dbReference>
<dbReference type="SUPFAM" id="SSF47413">
    <property type="entry name" value="lambda repressor-like DNA-binding domains"/>
    <property type="match status" value="1"/>
</dbReference>
<organism evidence="5 6">
    <name type="scientific">Microbacterium telephonicum</name>
    <dbReference type="NCBI Taxonomy" id="1714841"/>
    <lineage>
        <taxon>Bacteria</taxon>
        <taxon>Bacillati</taxon>
        <taxon>Actinomycetota</taxon>
        <taxon>Actinomycetes</taxon>
        <taxon>Micrococcales</taxon>
        <taxon>Microbacteriaceae</taxon>
        <taxon>Microbacterium</taxon>
    </lineage>
</organism>
<keyword evidence="6" id="KW-1185">Reference proteome</keyword>
<dbReference type="Pfam" id="PF00356">
    <property type="entry name" value="LacI"/>
    <property type="match status" value="1"/>
</dbReference>
<dbReference type="InterPro" id="IPR028082">
    <property type="entry name" value="Peripla_BP_I"/>
</dbReference>
<sequence>MSRITIADIARDAGVSTGAVSYALNGRPGVSESTRRRILTIAENLGWEPSQAARALTGAGAEAVGLILARSPETLGFESFYMQFIAGIEQVLTVRSFALLLQVVPDLNAEMLTYRRWRAAGRVDGVVVVDPRENDPRLSMLTASDALPAVVVGNPELAPDVTTVWTDDAAAVRESVRYLFTLGHRTIARVSGVASYGHVHIRDVAFHDEVAARGGQSIISRADFTPEQGAAATRTLLTAEEPPTAILFDNDVMALTGLSVAHELGLRVPQDVSIIAWDDSPLCKAAFPQLTALSHDVTAYGAHVARRLFERIGGAAAESFVDATPVLRVRGSTGPAPRMTPVPFPPKH</sequence>
<dbReference type="InterPro" id="IPR000843">
    <property type="entry name" value="HTH_LacI"/>
</dbReference>
<keyword evidence="2" id="KW-0238">DNA-binding</keyword>
<evidence type="ECO:0000313" key="5">
    <source>
        <dbReference type="EMBL" id="RLK46448.1"/>
    </source>
</evidence>
<reference evidence="5 6" key="1">
    <citation type="journal article" date="2015" name="Stand. Genomic Sci.">
        <title>Genomic Encyclopedia of Bacterial and Archaeal Type Strains, Phase III: the genomes of soil and plant-associated and newly described type strains.</title>
        <authorList>
            <person name="Whitman W.B."/>
            <person name="Woyke T."/>
            <person name="Klenk H.P."/>
            <person name="Zhou Y."/>
            <person name="Lilburn T.G."/>
            <person name="Beck B.J."/>
            <person name="De Vos P."/>
            <person name="Vandamme P."/>
            <person name="Eisen J.A."/>
            <person name="Garrity G."/>
            <person name="Hugenholtz P."/>
            <person name="Kyrpides N.C."/>
        </authorList>
    </citation>
    <scope>NUCLEOTIDE SEQUENCE [LARGE SCALE GENOMIC DNA]</scope>
    <source>
        <strain evidence="5 6">S2T63</strain>
    </source>
</reference>
<feature type="domain" description="HTH lacI-type" evidence="4">
    <location>
        <begin position="4"/>
        <end position="58"/>
    </location>
</feature>
<accession>A0A498C0N5</accession>
<dbReference type="Gene3D" id="1.10.260.40">
    <property type="entry name" value="lambda repressor-like DNA-binding domains"/>
    <property type="match status" value="1"/>
</dbReference>
<dbReference type="GO" id="GO:0000976">
    <property type="term" value="F:transcription cis-regulatory region binding"/>
    <property type="evidence" value="ECO:0007669"/>
    <property type="project" value="TreeGrafter"/>
</dbReference>
<name>A0A498C0N5_9MICO</name>
<dbReference type="Proteomes" id="UP000273158">
    <property type="component" value="Unassembled WGS sequence"/>
</dbReference>
<gene>
    <name evidence="5" type="ORF">C7474_2986</name>
</gene>